<keyword evidence="3" id="KW-0804">Transcription</keyword>
<name>A0ABQ1FZI2_9SPHN</name>
<feature type="domain" description="HTH araC/xylS-type" evidence="4">
    <location>
        <begin position="161"/>
        <end position="260"/>
    </location>
</feature>
<dbReference type="Pfam" id="PF12833">
    <property type="entry name" value="HTH_18"/>
    <property type="match status" value="1"/>
</dbReference>
<dbReference type="InterPro" id="IPR018060">
    <property type="entry name" value="HTH_AraC"/>
</dbReference>
<accession>A0ABQ1FZI2</accession>
<evidence type="ECO:0000313" key="6">
    <source>
        <dbReference type="Proteomes" id="UP000618591"/>
    </source>
</evidence>
<organism evidence="5 6">
    <name type="scientific">Sphingomonas psychrolutea</name>
    <dbReference type="NCBI Taxonomy" id="1259676"/>
    <lineage>
        <taxon>Bacteria</taxon>
        <taxon>Pseudomonadati</taxon>
        <taxon>Pseudomonadota</taxon>
        <taxon>Alphaproteobacteria</taxon>
        <taxon>Sphingomonadales</taxon>
        <taxon>Sphingomonadaceae</taxon>
        <taxon>Sphingomonas</taxon>
    </lineage>
</organism>
<reference evidence="6" key="1">
    <citation type="journal article" date="2019" name="Int. J. Syst. Evol. Microbiol.">
        <title>The Global Catalogue of Microorganisms (GCM) 10K type strain sequencing project: providing services to taxonomists for standard genome sequencing and annotation.</title>
        <authorList>
            <consortium name="The Broad Institute Genomics Platform"/>
            <consortium name="The Broad Institute Genome Sequencing Center for Infectious Disease"/>
            <person name="Wu L."/>
            <person name="Ma J."/>
        </authorList>
    </citation>
    <scope>NUCLEOTIDE SEQUENCE [LARGE SCALE GENOMIC DNA]</scope>
    <source>
        <strain evidence="6">CGMCC 1.10106</strain>
    </source>
</reference>
<keyword evidence="2" id="KW-0238">DNA-binding</keyword>
<protein>
    <recommendedName>
        <fullName evidence="4">HTH araC/xylS-type domain-containing protein</fullName>
    </recommendedName>
</protein>
<evidence type="ECO:0000256" key="2">
    <source>
        <dbReference type="ARBA" id="ARBA00023125"/>
    </source>
</evidence>
<gene>
    <name evidence="5" type="ORF">GCM10011395_01070</name>
</gene>
<keyword evidence="1" id="KW-0805">Transcription regulation</keyword>
<comment type="caution">
    <text evidence="5">The sequence shown here is derived from an EMBL/GenBank/DDBJ whole genome shotgun (WGS) entry which is preliminary data.</text>
</comment>
<evidence type="ECO:0000259" key="4">
    <source>
        <dbReference type="PROSITE" id="PS01124"/>
    </source>
</evidence>
<dbReference type="PANTHER" id="PTHR46796:SF15">
    <property type="entry name" value="BLL1074 PROTEIN"/>
    <property type="match status" value="1"/>
</dbReference>
<dbReference type="PANTHER" id="PTHR46796">
    <property type="entry name" value="HTH-TYPE TRANSCRIPTIONAL ACTIVATOR RHAS-RELATED"/>
    <property type="match status" value="1"/>
</dbReference>
<dbReference type="EMBL" id="BMDW01000001">
    <property type="protein sequence ID" value="GGA34523.1"/>
    <property type="molecule type" value="Genomic_DNA"/>
</dbReference>
<proteinExistence type="predicted"/>
<evidence type="ECO:0000256" key="3">
    <source>
        <dbReference type="ARBA" id="ARBA00023163"/>
    </source>
</evidence>
<dbReference type="Gene3D" id="1.10.10.60">
    <property type="entry name" value="Homeodomain-like"/>
    <property type="match status" value="1"/>
</dbReference>
<evidence type="ECO:0000313" key="5">
    <source>
        <dbReference type="EMBL" id="GGA34523.1"/>
    </source>
</evidence>
<sequence>MAVVEIELDYVVPAADLVDYVTLFYDFSANVPMFEDVERADNAQLRFRLSAGHGSYCFADGTTQDAPDVHVVGPTSGAVRVRAEGPVAIFGLGLTAAGWAAIVGVDASTMLNRVIDADLVFGARRLAVASAALARVQGVAARAQLVEALIRDRISAGVRPAPFVQHVEAWLAATPSPEMACLIGATGLSRRQIERKCNALYGFPPKLLARKYRALRAAVALVAGEETVNDAVDRGFYDQSHMIREIKQFTGLTPRQICAEPNVLARLTISGRLALDGVVGPLISGT</sequence>
<dbReference type="InterPro" id="IPR050204">
    <property type="entry name" value="AraC_XylS_family_regulators"/>
</dbReference>
<dbReference type="PROSITE" id="PS01124">
    <property type="entry name" value="HTH_ARAC_FAMILY_2"/>
    <property type="match status" value="1"/>
</dbReference>
<keyword evidence="6" id="KW-1185">Reference proteome</keyword>
<dbReference type="SMART" id="SM00342">
    <property type="entry name" value="HTH_ARAC"/>
    <property type="match status" value="1"/>
</dbReference>
<dbReference type="Proteomes" id="UP000618591">
    <property type="component" value="Unassembled WGS sequence"/>
</dbReference>
<evidence type="ECO:0000256" key="1">
    <source>
        <dbReference type="ARBA" id="ARBA00023015"/>
    </source>
</evidence>